<dbReference type="Proteomes" id="UP000009223">
    <property type="component" value="Chromosome"/>
</dbReference>
<evidence type="ECO:0000313" key="11">
    <source>
        <dbReference type="Proteomes" id="UP000009223"/>
    </source>
</evidence>
<dbReference type="GO" id="GO:0008777">
    <property type="term" value="F:acetylornithine deacetylase activity"/>
    <property type="evidence" value="ECO:0007669"/>
    <property type="project" value="TreeGrafter"/>
</dbReference>
<dbReference type="PANTHER" id="PTHR43808">
    <property type="entry name" value="ACETYLORNITHINE DEACETYLASE"/>
    <property type="match status" value="1"/>
</dbReference>
<dbReference type="GO" id="GO:0016805">
    <property type="term" value="F:dipeptidase activity"/>
    <property type="evidence" value="ECO:0007669"/>
    <property type="project" value="UniProtKB-KW"/>
</dbReference>
<dbReference type="AlphaFoldDB" id="F5YNG2"/>
<evidence type="ECO:0000256" key="1">
    <source>
        <dbReference type="ARBA" id="ARBA00001947"/>
    </source>
</evidence>
<name>F5YNG2_TREPZ</name>
<organism evidence="10 11">
    <name type="scientific">Treponema primitia (strain ATCC BAA-887 / DSM 12427 / ZAS-2)</name>
    <dbReference type="NCBI Taxonomy" id="545694"/>
    <lineage>
        <taxon>Bacteria</taxon>
        <taxon>Pseudomonadati</taxon>
        <taxon>Spirochaetota</taxon>
        <taxon>Spirochaetia</taxon>
        <taxon>Spirochaetales</taxon>
        <taxon>Treponemataceae</taxon>
        <taxon>Treponema</taxon>
    </lineage>
</organism>
<dbReference type="PANTHER" id="PTHR43808:SF31">
    <property type="entry name" value="N-ACETYL-L-CITRULLINE DEACETYLASE"/>
    <property type="match status" value="1"/>
</dbReference>
<evidence type="ECO:0000256" key="4">
    <source>
        <dbReference type="ARBA" id="ARBA00022723"/>
    </source>
</evidence>
<dbReference type="EMBL" id="CP001843">
    <property type="protein sequence ID" value="AEF86802.1"/>
    <property type="molecule type" value="Genomic_DNA"/>
</dbReference>
<dbReference type="Gene3D" id="3.40.630.10">
    <property type="entry name" value="Zn peptidases"/>
    <property type="match status" value="1"/>
</dbReference>
<protein>
    <submittedName>
        <fullName evidence="10">Xaa-His dipeptidase</fullName>
    </submittedName>
</protein>
<dbReference type="InterPro" id="IPR001261">
    <property type="entry name" value="ArgE/DapE_CS"/>
</dbReference>
<dbReference type="STRING" id="545694.TREPR_3022"/>
<keyword evidence="11" id="KW-1185">Reference proteome</keyword>
<dbReference type="SUPFAM" id="SSF55031">
    <property type="entry name" value="Bacterial exopeptidase dimerisation domain"/>
    <property type="match status" value="1"/>
</dbReference>
<dbReference type="Gene3D" id="3.30.70.360">
    <property type="match status" value="2"/>
</dbReference>
<dbReference type="SUPFAM" id="SSF53187">
    <property type="entry name" value="Zn-dependent exopeptidases"/>
    <property type="match status" value="1"/>
</dbReference>
<keyword evidence="4" id="KW-0479">Metal-binding</keyword>
<dbReference type="Pfam" id="PF01546">
    <property type="entry name" value="Peptidase_M20"/>
    <property type="match status" value="1"/>
</dbReference>
<evidence type="ECO:0000256" key="9">
    <source>
        <dbReference type="ARBA" id="ARBA00023285"/>
    </source>
</evidence>
<dbReference type="InterPro" id="IPR050072">
    <property type="entry name" value="Peptidase_M20A"/>
</dbReference>
<keyword evidence="6" id="KW-0862">Zinc</keyword>
<accession>F5YNG2</accession>
<dbReference type="RefSeq" id="WP_015707234.1">
    <property type="nucleotide sequence ID" value="NC_015578.1"/>
</dbReference>
<dbReference type="NCBIfam" id="TIGR01887">
    <property type="entry name" value="dipeptidaselike"/>
    <property type="match status" value="1"/>
</dbReference>
<evidence type="ECO:0000256" key="8">
    <source>
        <dbReference type="ARBA" id="ARBA00023049"/>
    </source>
</evidence>
<dbReference type="GO" id="GO:0006508">
    <property type="term" value="P:proteolysis"/>
    <property type="evidence" value="ECO:0007669"/>
    <property type="project" value="UniProtKB-KW"/>
</dbReference>
<comment type="cofactor">
    <cofactor evidence="1">
        <name>Zn(2+)</name>
        <dbReference type="ChEBI" id="CHEBI:29105"/>
    </cofactor>
</comment>
<dbReference type="PROSITE" id="PS00758">
    <property type="entry name" value="ARGE_DAPE_CPG2_1"/>
    <property type="match status" value="1"/>
</dbReference>
<evidence type="ECO:0000256" key="7">
    <source>
        <dbReference type="ARBA" id="ARBA00022997"/>
    </source>
</evidence>
<dbReference type="GO" id="GO:0008270">
    <property type="term" value="F:zinc ion binding"/>
    <property type="evidence" value="ECO:0007669"/>
    <property type="project" value="InterPro"/>
</dbReference>
<proteinExistence type="inferred from homology"/>
<dbReference type="InterPro" id="IPR010964">
    <property type="entry name" value="M20A_pepV-rel"/>
</dbReference>
<dbReference type="GO" id="GO:0008237">
    <property type="term" value="F:metallopeptidase activity"/>
    <property type="evidence" value="ECO:0007669"/>
    <property type="project" value="UniProtKB-KW"/>
</dbReference>
<comment type="similarity">
    <text evidence="2">Belongs to the peptidase M20A family.</text>
</comment>
<evidence type="ECO:0000256" key="5">
    <source>
        <dbReference type="ARBA" id="ARBA00022801"/>
    </source>
</evidence>
<gene>
    <name evidence="10" type="ordered locus">TREPR_3022</name>
</gene>
<evidence type="ECO:0000256" key="3">
    <source>
        <dbReference type="ARBA" id="ARBA00022670"/>
    </source>
</evidence>
<evidence type="ECO:0000256" key="6">
    <source>
        <dbReference type="ARBA" id="ARBA00022833"/>
    </source>
</evidence>
<keyword evidence="8" id="KW-0482">Metalloprotease</keyword>
<keyword evidence="7" id="KW-0224">Dipeptidase</keyword>
<dbReference type="KEGG" id="tpi:TREPR_3022"/>
<evidence type="ECO:0000256" key="2">
    <source>
        <dbReference type="ARBA" id="ARBA00006247"/>
    </source>
</evidence>
<dbReference type="eggNOG" id="COG0624">
    <property type="taxonomic scope" value="Bacteria"/>
</dbReference>
<dbReference type="HOGENOM" id="CLU_031786_0_0_12"/>
<keyword evidence="9" id="KW-0170">Cobalt</keyword>
<keyword evidence="5" id="KW-0378">Hydrolase</keyword>
<keyword evidence="3" id="KW-0645">Protease</keyword>
<reference evidence="11" key="1">
    <citation type="submission" date="2009-12" db="EMBL/GenBank/DDBJ databases">
        <title>Complete sequence of Treponema primitia strain ZAS-2.</title>
        <authorList>
            <person name="Tetu S.G."/>
            <person name="Matson E."/>
            <person name="Ren Q."/>
            <person name="Seshadri R."/>
            <person name="Elbourne L."/>
            <person name="Hassan K.A."/>
            <person name="Durkin A."/>
            <person name="Radune D."/>
            <person name="Mohamoud Y."/>
            <person name="Shay R."/>
            <person name="Jin S."/>
            <person name="Zhang X."/>
            <person name="Lucey K."/>
            <person name="Ballor N.R."/>
            <person name="Ottesen E."/>
            <person name="Rosenthal R."/>
            <person name="Allen A."/>
            <person name="Leadbetter J.R."/>
            <person name="Paulsen I.T."/>
        </authorList>
    </citation>
    <scope>NUCLEOTIDE SEQUENCE [LARGE SCALE GENOMIC DNA]</scope>
    <source>
        <strain evidence="11">ATCC BAA-887 / DSM 12427 / ZAS-2</strain>
    </source>
</reference>
<evidence type="ECO:0000313" key="10">
    <source>
        <dbReference type="EMBL" id="AEF86802.1"/>
    </source>
</evidence>
<dbReference type="InterPro" id="IPR036264">
    <property type="entry name" value="Bact_exopeptidase_dim_dom"/>
</dbReference>
<dbReference type="InterPro" id="IPR002933">
    <property type="entry name" value="Peptidase_M20"/>
</dbReference>
<sequence>MNRSKTGEELDGALDTWILNKRRELIEDIKTLVRIPSISAAPNGKYPFGEPCGAVVDSMEGLIRKHGLGVKSYDYYGIGALYGKDTAERLSSNSIGFFSHLDVVPPGDGWTGSPFEGREQDGFIIGRGATDNKGPAVAVLYTLKFLQDQGIVLKHGLYAFFGCNEEAGMQDIAHFLEVDNPPAFGLVSDSSFPVCNGEKGILTADFVANLGEGNLVRFEGGTVSNMVPNYASVELRGIGAEEARAVLGSDFTVEALEGSGQPGGALVRISARGISGHAAFPENSVNALQKLAAGILKANLAQGDAVPALTFVADSFADYYGEGLNIAFEDELSGKTTHVGSTGATREGKLIIGINVRYAITSPQEELVERLRQRGAAYGYTLEKIHNRPPCYTPADDPLVIALNDIANRHLGTDLKPFVMGGGTHARRLPRAVGYGPERRDIPSPFGPLEGKAHQVNEAVSVASLEEAIHIYVQAILKLDELLS</sequence>
<reference evidence="10 11" key="2">
    <citation type="journal article" date="2011" name="ISME J.">
        <title>RNA-seq reveals cooperative metabolic interactions between two termite-gut spirochete species in co-culture.</title>
        <authorList>
            <person name="Rosenthal A.Z."/>
            <person name="Matson E.G."/>
            <person name="Eldar A."/>
            <person name="Leadbetter J.R."/>
        </authorList>
    </citation>
    <scope>NUCLEOTIDE SEQUENCE [LARGE SCALE GENOMIC DNA]</scope>
    <source>
        <strain evidence="11">ATCC BAA-887 / DSM 12427 / ZAS-2</strain>
    </source>
</reference>
<dbReference type="GO" id="GO:0006526">
    <property type="term" value="P:L-arginine biosynthetic process"/>
    <property type="evidence" value="ECO:0007669"/>
    <property type="project" value="TreeGrafter"/>
</dbReference>